<dbReference type="GO" id="GO:0046961">
    <property type="term" value="F:proton-transporting ATPase activity, rotational mechanism"/>
    <property type="evidence" value="ECO:0007669"/>
    <property type="project" value="TreeGrafter"/>
</dbReference>
<evidence type="ECO:0000256" key="5">
    <source>
        <dbReference type="ARBA" id="ARBA00022692"/>
    </source>
</evidence>
<dbReference type="GO" id="GO:0046933">
    <property type="term" value="F:proton-transporting ATP synthase activity, rotational mechanism"/>
    <property type="evidence" value="ECO:0007669"/>
    <property type="project" value="InterPro"/>
</dbReference>
<dbReference type="Pfam" id="PF00213">
    <property type="entry name" value="OSCP"/>
    <property type="match status" value="1"/>
</dbReference>
<dbReference type="EMBL" id="BART01000736">
    <property type="protein sequence ID" value="GAG74524.1"/>
    <property type="molecule type" value="Genomic_DNA"/>
</dbReference>
<keyword evidence="5 13" id="KW-0812">Transmembrane</keyword>
<dbReference type="InterPro" id="IPR050059">
    <property type="entry name" value="ATP_synthase_B_chain"/>
</dbReference>
<dbReference type="InterPro" id="IPR017707">
    <property type="entry name" value="Alt_ATP_synth_F0_bsu"/>
</dbReference>
<keyword evidence="9 13" id="KW-0472">Membrane</keyword>
<dbReference type="CDD" id="cd06503">
    <property type="entry name" value="ATP-synt_Fo_b"/>
    <property type="match status" value="1"/>
</dbReference>
<feature type="coiled-coil region" evidence="12">
    <location>
        <begin position="38"/>
        <end position="105"/>
    </location>
</feature>
<keyword evidence="8" id="KW-0406">Ion transport</keyword>
<evidence type="ECO:0000256" key="3">
    <source>
        <dbReference type="ARBA" id="ARBA00022448"/>
    </source>
</evidence>
<protein>
    <submittedName>
        <fullName evidence="14">Uncharacterized protein</fullName>
    </submittedName>
</protein>
<dbReference type="InterPro" id="IPR002146">
    <property type="entry name" value="ATP_synth_b/b'su_bac/chlpt"/>
</dbReference>
<evidence type="ECO:0000256" key="10">
    <source>
        <dbReference type="ARBA" id="ARBA00023310"/>
    </source>
</evidence>
<comment type="caution">
    <text evidence="14">The sequence shown here is derived from an EMBL/GenBank/DDBJ whole genome shotgun (WGS) entry which is preliminary data.</text>
</comment>
<gene>
    <name evidence="14" type="ORF">S01H4_03118</name>
</gene>
<evidence type="ECO:0000313" key="14">
    <source>
        <dbReference type="EMBL" id="GAG74524.1"/>
    </source>
</evidence>
<sequence length="302" mass="35747">MLIDSFTVIAQIINFLILVYLLKRFLFNRIIKIMDDREMQITGRIQDAEAAKEEARKELEEQRRIRKELQEKWNEMLAQAKKDAQKKREELVRDARKKIDEEQKNWSEAILKQRTAFLRDLRHLSCEQVCQISRKVLSDLAGEKLENQLIENFLVQLKQLTKKEKADFTRFISKDERKILVNSSFRLNQEKESEIRKTLEDVIGDKVEINFKVSPDLICGIETRTEGKKISWNIENYLDGLEEQLKKAFTEISFQELASKKKKSKGIVYKKYLRDMLPGQAAFLTKEIAPDKFEHDELNHRI</sequence>
<keyword evidence="4" id="KW-0138">CF(0)</keyword>
<evidence type="ECO:0000256" key="1">
    <source>
        <dbReference type="ARBA" id="ARBA00004167"/>
    </source>
</evidence>
<evidence type="ECO:0000256" key="7">
    <source>
        <dbReference type="ARBA" id="ARBA00022989"/>
    </source>
</evidence>
<comment type="subcellular location">
    <subcellularLocation>
        <location evidence="1">Membrane</location>
        <topology evidence="1">Single-pass membrane protein</topology>
    </subcellularLocation>
</comment>
<dbReference type="AlphaFoldDB" id="X0ZYA6"/>
<dbReference type="GO" id="GO:0045259">
    <property type="term" value="C:proton-transporting ATP synthase complex"/>
    <property type="evidence" value="ECO:0007669"/>
    <property type="project" value="UniProtKB-KW"/>
</dbReference>
<organism evidence="14">
    <name type="scientific">marine sediment metagenome</name>
    <dbReference type="NCBI Taxonomy" id="412755"/>
    <lineage>
        <taxon>unclassified sequences</taxon>
        <taxon>metagenomes</taxon>
        <taxon>ecological metagenomes</taxon>
    </lineage>
</organism>
<keyword evidence="3" id="KW-0813">Transport</keyword>
<evidence type="ECO:0000256" key="8">
    <source>
        <dbReference type="ARBA" id="ARBA00023065"/>
    </source>
</evidence>
<keyword evidence="10" id="KW-0066">ATP synthesis</keyword>
<feature type="transmembrane region" description="Helical" evidence="13">
    <location>
        <begin position="6"/>
        <end position="27"/>
    </location>
</feature>
<dbReference type="InterPro" id="IPR000711">
    <property type="entry name" value="ATPase_OSCP/dsu"/>
</dbReference>
<dbReference type="PANTHER" id="PTHR33445">
    <property type="entry name" value="ATP SYNTHASE SUBUNIT B', CHLOROPLASTIC"/>
    <property type="match status" value="1"/>
</dbReference>
<dbReference type="NCBIfam" id="TIGR03321">
    <property type="entry name" value="alt_F1F0_F0_B"/>
    <property type="match status" value="1"/>
</dbReference>
<dbReference type="HAMAP" id="MF_01398">
    <property type="entry name" value="ATP_synth_b_bprime"/>
    <property type="match status" value="1"/>
</dbReference>
<evidence type="ECO:0000256" key="12">
    <source>
        <dbReference type="SAM" id="Coils"/>
    </source>
</evidence>
<reference evidence="14" key="1">
    <citation type="journal article" date="2014" name="Front. Microbiol.">
        <title>High frequency of phylogenetically diverse reductive dehalogenase-homologous genes in deep subseafloor sedimentary metagenomes.</title>
        <authorList>
            <person name="Kawai M."/>
            <person name="Futagami T."/>
            <person name="Toyoda A."/>
            <person name="Takaki Y."/>
            <person name="Nishi S."/>
            <person name="Hori S."/>
            <person name="Arai W."/>
            <person name="Tsubouchi T."/>
            <person name="Morono Y."/>
            <person name="Uchiyama I."/>
            <person name="Ito T."/>
            <person name="Fujiyama A."/>
            <person name="Inagaki F."/>
            <person name="Takami H."/>
        </authorList>
    </citation>
    <scope>NUCLEOTIDE SEQUENCE</scope>
    <source>
        <strain evidence="14">Expedition CK06-06</strain>
    </source>
</reference>
<evidence type="ECO:0000256" key="4">
    <source>
        <dbReference type="ARBA" id="ARBA00022547"/>
    </source>
</evidence>
<evidence type="ECO:0000256" key="9">
    <source>
        <dbReference type="ARBA" id="ARBA00023136"/>
    </source>
</evidence>
<accession>X0ZYA6</accession>
<evidence type="ECO:0000256" key="11">
    <source>
        <dbReference type="ARBA" id="ARBA00025198"/>
    </source>
</evidence>
<evidence type="ECO:0000256" key="2">
    <source>
        <dbReference type="ARBA" id="ARBA00005513"/>
    </source>
</evidence>
<dbReference type="PANTHER" id="PTHR33445:SF2">
    <property type="entry name" value="ATP SYNTHASE SUBUNIT B', CHLOROPLASTIC"/>
    <property type="match status" value="1"/>
</dbReference>
<name>X0ZYA6_9ZZZZ</name>
<dbReference type="Pfam" id="PF00430">
    <property type="entry name" value="ATP-synt_B"/>
    <property type="match status" value="1"/>
</dbReference>
<comment type="similarity">
    <text evidence="2">Belongs to the ATPase B chain family.</text>
</comment>
<evidence type="ECO:0000256" key="13">
    <source>
        <dbReference type="SAM" id="Phobius"/>
    </source>
</evidence>
<evidence type="ECO:0000256" key="6">
    <source>
        <dbReference type="ARBA" id="ARBA00022781"/>
    </source>
</evidence>
<keyword evidence="6" id="KW-0375">Hydrogen ion transport</keyword>
<proteinExistence type="inferred from homology"/>
<keyword evidence="7 13" id="KW-1133">Transmembrane helix</keyword>
<comment type="function">
    <text evidence="11">F(1)F(0) ATP synthase produces ATP from ADP in the presence of a proton or sodium gradient. F-type ATPases consist of two structural domains, F(1) containing the extramembraneous catalytic core and F(0) containing the membrane proton channel, linked together by a central stalk and a peripheral stalk. During catalysis, ATP synthesis in the catalytic domain of F(1) is coupled via a rotary mechanism of the central stalk subunits to proton translocation.</text>
</comment>
<keyword evidence="12" id="KW-0175">Coiled coil</keyword>